<dbReference type="EMBL" id="BPLR01001670">
    <property type="protein sequence ID" value="GIZ03936.1"/>
    <property type="molecule type" value="Genomic_DNA"/>
</dbReference>
<dbReference type="Proteomes" id="UP001054945">
    <property type="component" value="Unassembled WGS sequence"/>
</dbReference>
<name>A0AAV4YD51_CAEEX</name>
<evidence type="ECO:0000313" key="1">
    <source>
        <dbReference type="EMBL" id="GIZ03936.1"/>
    </source>
</evidence>
<dbReference type="AlphaFoldDB" id="A0AAV4YD51"/>
<proteinExistence type="predicted"/>
<protein>
    <submittedName>
        <fullName evidence="1">Uncharacterized protein</fullName>
    </submittedName>
</protein>
<evidence type="ECO:0000313" key="2">
    <source>
        <dbReference type="Proteomes" id="UP001054945"/>
    </source>
</evidence>
<reference evidence="1 2" key="1">
    <citation type="submission" date="2021-06" db="EMBL/GenBank/DDBJ databases">
        <title>Caerostris extrusa draft genome.</title>
        <authorList>
            <person name="Kono N."/>
            <person name="Arakawa K."/>
        </authorList>
    </citation>
    <scope>NUCLEOTIDE SEQUENCE [LARGE SCALE GENOMIC DNA]</scope>
</reference>
<sequence length="99" mass="11061">MQFFIHSRKTRTTDALASSACSMSLIVRKIVLTGGPSHLSEHHSSSASRIPKRWGWIHPSSSFGVNTSALTWLLVVSKEGRKRKKHHVFHCGSFEFVDG</sequence>
<organism evidence="1 2">
    <name type="scientific">Caerostris extrusa</name>
    <name type="common">Bark spider</name>
    <name type="synonym">Caerostris bankana</name>
    <dbReference type="NCBI Taxonomy" id="172846"/>
    <lineage>
        <taxon>Eukaryota</taxon>
        <taxon>Metazoa</taxon>
        <taxon>Ecdysozoa</taxon>
        <taxon>Arthropoda</taxon>
        <taxon>Chelicerata</taxon>
        <taxon>Arachnida</taxon>
        <taxon>Araneae</taxon>
        <taxon>Araneomorphae</taxon>
        <taxon>Entelegynae</taxon>
        <taxon>Araneoidea</taxon>
        <taxon>Araneidae</taxon>
        <taxon>Caerostris</taxon>
    </lineage>
</organism>
<gene>
    <name evidence="1" type="ORF">CEXT_446451</name>
</gene>
<accession>A0AAV4YD51</accession>
<comment type="caution">
    <text evidence="1">The sequence shown here is derived from an EMBL/GenBank/DDBJ whole genome shotgun (WGS) entry which is preliminary data.</text>
</comment>
<keyword evidence="2" id="KW-1185">Reference proteome</keyword>